<evidence type="ECO:0000313" key="2">
    <source>
        <dbReference type="EMBL" id="GCC46705.1"/>
    </source>
</evidence>
<comment type="caution">
    <text evidence="2">The sequence shown here is derived from an EMBL/GenBank/DDBJ whole genome shotgun (WGS) entry which is preliminary data.</text>
</comment>
<organism evidence="2 3">
    <name type="scientific">Chiloscyllium punctatum</name>
    <name type="common">Brownbanded bambooshark</name>
    <name type="synonym">Hemiscyllium punctatum</name>
    <dbReference type="NCBI Taxonomy" id="137246"/>
    <lineage>
        <taxon>Eukaryota</taxon>
        <taxon>Metazoa</taxon>
        <taxon>Chordata</taxon>
        <taxon>Craniata</taxon>
        <taxon>Vertebrata</taxon>
        <taxon>Chondrichthyes</taxon>
        <taxon>Elasmobranchii</taxon>
        <taxon>Galeomorphii</taxon>
        <taxon>Galeoidea</taxon>
        <taxon>Orectolobiformes</taxon>
        <taxon>Hemiscylliidae</taxon>
        <taxon>Chiloscyllium</taxon>
    </lineage>
</organism>
<evidence type="ECO:0000313" key="3">
    <source>
        <dbReference type="Proteomes" id="UP000287033"/>
    </source>
</evidence>
<dbReference type="Proteomes" id="UP000287033">
    <property type="component" value="Unassembled WGS sequence"/>
</dbReference>
<name>A0A401TVL3_CHIPU</name>
<feature type="non-terminal residue" evidence="2">
    <location>
        <position position="1"/>
    </location>
</feature>
<dbReference type="EMBL" id="BEZZ01199525">
    <property type="protein sequence ID" value="GCC46705.1"/>
    <property type="molecule type" value="Genomic_DNA"/>
</dbReference>
<feature type="compositionally biased region" description="Polar residues" evidence="1">
    <location>
        <begin position="13"/>
        <end position="26"/>
    </location>
</feature>
<feature type="region of interest" description="Disordered" evidence="1">
    <location>
        <begin position="1"/>
        <end position="26"/>
    </location>
</feature>
<proteinExistence type="predicted"/>
<protein>
    <submittedName>
        <fullName evidence="2">Uncharacterized protein</fullName>
    </submittedName>
</protein>
<dbReference type="AlphaFoldDB" id="A0A401TVL3"/>
<sequence>KAEDEPGDGRLQQRATCSSQTRSVPLNTLNRSTIESGHRVEPASSTVRPAAHQHWTSAAPFTLSTASQLRVGPSVDVQSLGRPHRRLNISSQLRVPKTKRCTSPCKPPTAILGPVTAVLAPLPRHRRTPGRAPHGGVASSLMNGMCRVRGNAKCSDAGGLRNMNLGGQRGRVLCGTPAALSPAKASAIDCQMTLRQAWPQEEPGLQSAFNVSMFNVSCNSH</sequence>
<evidence type="ECO:0000256" key="1">
    <source>
        <dbReference type="SAM" id="MobiDB-lite"/>
    </source>
</evidence>
<keyword evidence="3" id="KW-1185">Reference proteome</keyword>
<gene>
    <name evidence="2" type="ORF">chiPu_0031049</name>
</gene>
<accession>A0A401TVL3</accession>
<reference evidence="2 3" key="1">
    <citation type="journal article" date="2018" name="Nat. Ecol. Evol.">
        <title>Shark genomes provide insights into elasmobranch evolution and the origin of vertebrates.</title>
        <authorList>
            <person name="Hara Y"/>
            <person name="Yamaguchi K"/>
            <person name="Onimaru K"/>
            <person name="Kadota M"/>
            <person name="Koyanagi M"/>
            <person name="Keeley SD"/>
            <person name="Tatsumi K"/>
            <person name="Tanaka K"/>
            <person name="Motone F"/>
            <person name="Kageyama Y"/>
            <person name="Nozu R"/>
            <person name="Adachi N"/>
            <person name="Nishimura O"/>
            <person name="Nakagawa R"/>
            <person name="Tanegashima C"/>
            <person name="Kiyatake I"/>
            <person name="Matsumoto R"/>
            <person name="Murakumo K"/>
            <person name="Nishida K"/>
            <person name="Terakita A"/>
            <person name="Kuratani S"/>
            <person name="Sato K"/>
            <person name="Hyodo S Kuraku.S."/>
        </authorList>
    </citation>
    <scope>NUCLEOTIDE SEQUENCE [LARGE SCALE GENOMIC DNA]</scope>
</reference>